<evidence type="ECO:0000313" key="1">
    <source>
        <dbReference type="EMBL" id="RSL43424.1"/>
    </source>
</evidence>
<sequence length="92" mass="10314">MADKTILGGDPRDVVKGHLSTKGIDIKHVRFVLIGFQPPHQKLGNGAFECSGIRGVILVTLSRGVYGDACRWHEAGMFFSRDFRREHLKHDI</sequence>
<dbReference type="AlphaFoldDB" id="A0A428NRL1"/>
<proteinExistence type="predicted"/>
<dbReference type="EMBL" id="NKCL01001115">
    <property type="protein sequence ID" value="RSL43424.1"/>
    <property type="molecule type" value="Genomic_DNA"/>
</dbReference>
<comment type="caution">
    <text evidence="1">The sequence shown here is derived from an EMBL/GenBank/DDBJ whole genome shotgun (WGS) entry which is preliminary data.</text>
</comment>
<name>A0A428NRL1_9HYPO</name>
<evidence type="ECO:0000313" key="2">
    <source>
        <dbReference type="Proteomes" id="UP000287972"/>
    </source>
</evidence>
<gene>
    <name evidence="1" type="ORF">CEP51_016362</name>
</gene>
<keyword evidence="2" id="KW-1185">Reference proteome</keyword>
<organism evidence="1 2">
    <name type="scientific">Fusarium floridanum</name>
    <dbReference type="NCBI Taxonomy" id="1325733"/>
    <lineage>
        <taxon>Eukaryota</taxon>
        <taxon>Fungi</taxon>
        <taxon>Dikarya</taxon>
        <taxon>Ascomycota</taxon>
        <taxon>Pezizomycotina</taxon>
        <taxon>Sordariomycetes</taxon>
        <taxon>Hypocreomycetidae</taxon>
        <taxon>Hypocreales</taxon>
        <taxon>Nectriaceae</taxon>
        <taxon>Fusarium</taxon>
        <taxon>Fusarium solani species complex</taxon>
    </lineage>
</organism>
<feature type="non-terminal residue" evidence="1">
    <location>
        <position position="92"/>
    </location>
</feature>
<protein>
    <submittedName>
        <fullName evidence="1">Uncharacterized protein</fullName>
    </submittedName>
</protein>
<dbReference type="Proteomes" id="UP000287972">
    <property type="component" value="Unassembled WGS sequence"/>
</dbReference>
<reference evidence="1 2" key="1">
    <citation type="submission" date="2017-06" db="EMBL/GenBank/DDBJ databases">
        <title>Comparative genomic analysis of Ambrosia Fusariam Clade fungi.</title>
        <authorList>
            <person name="Stajich J.E."/>
            <person name="Carrillo J."/>
            <person name="Kijimoto T."/>
            <person name="Eskalen A."/>
            <person name="O'Donnell K."/>
            <person name="Kasson M."/>
        </authorList>
    </citation>
    <scope>NUCLEOTIDE SEQUENCE [LARGE SCALE GENOMIC DNA]</scope>
    <source>
        <strain evidence="1 2">NRRL62606</strain>
    </source>
</reference>
<accession>A0A428NRL1</accession>